<proteinExistence type="predicted"/>
<dbReference type="AlphaFoldDB" id="A0AAV0ZX84"/>
<sequence>MLLLGVQQLHIFINIISHDSNQSCTIKTKNSVNHGPVIPAMFRMINQIHPSTHAQRQIVLCSEELCYTSPAISFVTKFVMTNHGQTVTLLQKMKIERELSYGALGFHDREAMMMNLKSEGDGKLNDEAESNKKLEVQRDEADVGFDGSDCLL</sequence>
<gene>
    <name evidence="1" type="ORF">VFH_II274720</name>
</gene>
<evidence type="ECO:0000313" key="2">
    <source>
        <dbReference type="Proteomes" id="UP001157006"/>
    </source>
</evidence>
<dbReference type="EMBL" id="OX451737">
    <property type="protein sequence ID" value="CAI8601482.1"/>
    <property type="molecule type" value="Genomic_DNA"/>
</dbReference>
<organism evidence="1 2">
    <name type="scientific">Vicia faba</name>
    <name type="common">Broad bean</name>
    <name type="synonym">Faba vulgaris</name>
    <dbReference type="NCBI Taxonomy" id="3906"/>
    <lineage>
        <taxon>Eukaryota</taxon>
        <taxon>Viridiplantae</taxon>
        <taxon>Streptophyta</taxon>
        <taxon>Embryophyta</taxon>
        <taxon>Tracheophyta</taxon>
        <taxon>Spermatophyta</taxon>
        <taxon>Magnoliopsida</taxon>
        <taxon>eudicotyledons</taxon>
        <taxon>Gunneridae</taxon>
        <taxon>Pentapetalae</taxon>
        <taxon>rosids</taxon>
        <taxon>fabids</taxon>
        <taxon>Fabales</taxon>
        <taxon>Fabaceae</taxon>
        <taxon>Papilionoideae</taxon>
        <taxon>50 kb inversion clade</taxon>
        <taxon>NPAAA clade</taxon>
        <taxon>Hologalegina</taxon>
        <taxon>IRL clade</taxon>
        <taxon>Fabeae</taxon>
        <taxon>Vicia</taxon>
    </lineage>
</organism>
<dbReference type="Proteomes" id="UP001157006">
    <property type="component" value="Chromosome 2"/>
</dbReference>
<reference evidence="1 2" key="1">
    <citation type="submission" date="2023-01" db="EMBL/GenBank/DDBJ databases">
        <authorList>
            <person name="Kreplak J."/>
        </authorList>
    </citation>
    <scope>NUCLEOTIDE SEQUENCE [LARGE SCALE GENOMIC DNA]</scope>
</reference>
<name>A0AAV0ZX84_VICFA</name>
<accession>A0AAV0ZX84</accession>
<keyword evidence="2" id="KW-1185">Reference proteome</keyword>
<evidence type="ECO:0000313" key="1">
    <source>
        <dbReference type="EMBL" id="CAI8601482.1"/>
    </source>
</evidence>
<protein>
    <submittedName>
        <fullName evidence="1">Uncharacterized protein</fullName>
    </submittedName>
</protein>